<proteinExistence type="predicted"/>
<name>A0ABR9FJH4_9GAMM</name>
<evidence type="ECO:0000313" key="1">
    <source>
        <dbReference type="EMBL" id="MBE0456971.1"/>
    </source>
</evidence>
<dbReference type="EMBL" id="RRZA01000012">
    <property type="protein sequence ID" value="MBE0456971.1"/>
    <property type="molecule type" value="Genomic_DNA"/>
</dbReference>
<reference evidence="1 2" key="1">
    <citation type="submission" date="2020-07" db="EMBL/GenBank/DDBJ databases">
        <title>Halophilic bacteria isolated from french cheeses.</title>
        <authorList>
            <person name="Kothe C.I."/>
            <person name="Farah-Kraiem B."/>
            <person name="Renault P."/>
            <person name="Dridi B."/>
        </authorList>
    </citation>
    <scope>NUCLEOTIDE SEQUENCE [LARGE SCALE GENOMIC DNA]</scope>
    <source>
        <strain evidence="1 2">FME14</strain>
    </source>
</reference>
<dbReference type="RefSeq" id="WP_064664895.1">
    <property type="nucleotide sequence ID" value="NZ_BDDT01000001.1"/>
</dbReference>
<comment type="caution">
    <text evidence="1">The sequence shown here is derived from an EMBL/GenBank/DDBJ whole genome shotgun (WGS) entry which is preliminary data.</text>
</comment>
<dbReference type="GeneID" id="303295365"/>
<organism evidence="1 2">
    <name type="scientific">Pseudoalteromonas prydzensis</name>
    <dbReference type="NCBI Taxonomy" id="182141"/>
    <lineage>
        <taxon>Bacteria</taxon>
        <taxon>Pseudomonadati</taxon>
        <taxon>Pseudomonadota</taxon>
        <taxon>Gammaproteobacteria</taxon>
        <taxon>Alteromonadales</taxon>
        <taxon>Pseudoalteromonadaceae</taxon>
        <taxon>Pseudoalteromonas</taxon>
    </lineage>
</organism>
<accession>A0ABR9FJH4</accession>
<sequence>MRYSEVLLYAVCLCMSALGNAKTELPSNKSQFISLLNSKVGNYQLVAGAAEQCAPGSLAWLDDSNPDLGFKLGNSIIFNALHNGTQTNKVANFCLVTTKYKYTTQSIILSLRHTRCENDSDNLDTSQTLRFIADSRLHYSVEDSDTVCQFELQR</sequence>
<keyword evidence="2" id="KW-1185">Reference proteome</keyword>
<evidence type="ECO:0000313" key="2">
    <source>
        <dbReference type="Proteomes" id="UP000707245"/>
    </source>
</evidence>
<gene>
    <name evidence="1" type="ORF">EI167_05795</name>
</gene>
<dbReference type="Proteomes" id="UP000707245">
    <property type="component" value="Unassembled WGS sequence"/>
</dbReference>
<evidence type="ECO:0008006" key="3">
    <source>
        <dbReference type="Google" id="ProtNLM"/>
    </source>
</evidence>
<protein>
    <recommendedName>
        <fullName evidence="3">DUF306 domain-containing protein</fullName>
    </recommendedName>
</protein>